<keyword evidence="1" id="KW-0472">Membrane</keyword>
<accession>A0A812CQZ5</accession>
<keyword evidence="1" id="KW-1133">Transmembrane helix</keyword>
<protein>
    <submittedName>
        <fullName evidence="2">Uncharacterized protein</fullName>
    </submittedName>
</protein>
<keyword evidence="1" id="KW-0812">Transmembrane</keyword>
<sequence>MEFCSYLYLSIYLFFIYLSISLFISMSVHIYLSTSYYHFSIYLSIFLRLAYYNKRSTITAVKFRPRSVFFCPENWLNMPFLKEPRLLPNTPAPRSIGILYKYINFPLPFLLSLIVSLNSFFLSLSLSIYLSLHFPTLFRLFACTSPHVTFS</sequence>
<evidence type="ECO:0000313" key="2">
    <source>
        <dbReference type="EMBL" id="CAE1279495.1"/>
    </source>
</evidence>
<keyword evidence="3" id="KW-1185">Reference proteome</keyword>
<proteinExistence type="predicted"/>
<comment type="caution">
    <text evidence="2">The sequence shown here is derived from an EMBL/GenBank/DDBJ whole genome shotgun (WGS) entry which is preliminary data.</text>
</comment>
<evidence type="ECO:0000313" key="3">
    <source>
        <dbReference type="Proteomes" id="UP000597762"/>
    </source>
</evidence>
<feature type="transmembrane region" description="Helical" evidence="1">
    <location>
        <begin position="109"/>
        <end position="132"/>
    </location>
</feature>
<gene>
    <name evidence="2" type="ORF">SPHA_41810</name>
</gene>
<dbReference type="Proteomes" id="UP000597762">
    <property type="component" value="Unassembled WGS sequence"/>
</dbReference>
<reference evidence="2" key="1">
    <citation type="submission" date="2021-01" db="EMBL/GenBank/DDBJ databases">
        <authorList>
            <person name="Li R."/>
            <person name="Bekaert M."/>
        </authorList>
    </citation>
    <scope>NUCLEOTIDE SEQUENCE</scope>
    <source>
        <strain evidence="2">Farmed</strain>
    </source>
</reference>
<organism evidence="2 3">
    <name type="scientific">Acanthosepion pharaonis</name>
    <name type="common">Pharaoh cuttlefish</name>
    <name type="synonym">Sepia pharaonis</name>
    <dbReference type="NCBI Taxonomy" id="158019"/>
    <lineage>
        <taxon>Eukaryota</taxon>
        <taxon>Metazoa</taxon>
        <taxon>Spiralia</taxon>
        <taxon>Lophotrochozoa</taxon>
        <taxon>Mollusca</taxon>
        <taxon>Cephalopoda</taxon>
        <taxon>Coleoidea</taxon>
        <taxon>Decapodiformes</taxon>
        <taxon>Sepiida</taxon>
        <taxon>Sepiina</taxon>
        <taxon>Sepiidae</taxon>
        <taxon>Acanthosepion</taxon>
    </lineage>
</organism>
<dbReference type="AlphaFoldDB" id="A0A812CQZ5"/>
<feature type="transmembrane region" description="Helical" evidence="1">
    <location>
        <begin position="7"/>
        <end position="30"/>
    </location>
</feature>
<evidence type="ECO:0000256" key="1">
    <source>
        <dbReference type="SAM" id="Phobius"/>
    </source>
</evidence>
<feature type="transmembrane region" description="Helical" evidence="1">
    <location>
        <begin position="36"/>
        <end position="52"/>
    </location>
</feature>
<name>A0A812CQZ5_ACAPH</name>
<dbReference type="EMBL" id="CAHIKZ030002021">
    <property type="protein sequence ID" value="CAE1279495.1"/>
    <property type="molecule type" value="Genomic_DNA"/>
</dbReference>